<dbReference type="RefSeq" id="WP_055463976.1">
    <property type="nucleotide sequence ID" value="NZ_CYHG01000010.1"/>
</dbReference>
<accession>A0A0K6IQK7</accession>
<proteinExistence type="predicted"/>
<evidence type="ECO:0000313" key="1">
    <source>
        <dbReference type="EMBL" id="CUB05400.1"/>
    </source>
</evidence>
<evidence type="ECO:0008006" key="3">
    <source>
        <dbReference type="Google" id="ProtNLM"/>
    </source>
</evidence>
<dbReference type="STRING" id="1137284.GCA_001418205_02937"/>
<evidence type="ECO:0000313" key="2">
    <source>
        <dbReference type="Proteomes" id="UP000182769"/>
    </source>
</evidence>
<dbReference type="InterPro" id="IPR029052">
    <property type="entry name" value="Metallo-depent_PP-like"/>
</dbReference>
<gene>
    <name evidence="1" type="ORF">Ga0061065_11096</name>
</gene>
<reference evidence="2" key="1">
    <citation type="submission" date="2015-08" db="EMBL/GenBank/DDBJ databases">
        <authorList>
            <person name="Varghese N."/>
        </authorList>
    </citation>
    <scope>NUCLEOTIDE SEQUENCE [LARGE SCALE GENOMIC DNA]</scope>
    <source>
        <strain evidence="2">JCM 18476</strain>
    </source>
</reference>
<sequence>MNSEAVSASLPPVIAGPILRKVDAHALHLWLATSHDYAASVQVANDSQTLTSDTHCTTIKVGERLYLQLISVNFDESLSANQALTYQITLTTENQSINVSVPSYHEDTSGEQVHFIWQPQVHSLLHGSCRKAHYGYHLMDDRPVIGDGLVEADRHLSHNELKDWPSLLMLSGDQIYADDVAGPMLYAIRQAINLLGIKEEQLPCTDKCLATNPYYYNREALLPLTELSDDLKKQFFKGKKKPVFTTDTAHNHLISFAEVICMYLLVWSPTLWKHISLELPDGINNEEHKTRYFAERKAIKDFVSTLPQVQRVLAHLPTAMMFDDHDVTDDWNLTADWETTAYEHALSKRIIGNALFGYLLCQGWGNHPEQYDAEFLKQAEHAIQSSDSQLKDDYIETLFAYEKWHYQWDTQPKLVVLDTRTRRWRSEQNFSHPSGLMDWEAITDLQHDIRDLDSVILVSPAPIFGVKLIEAIQQVFTWLGKPLMVDAENWMAHPGSAYALMNLFTHPKTPTNFVILSGDVHYSFAYDIKLRGHKSSPNIWQITSSGLRNEFPHKLLEWFDRLNRWLYAPWSPLNVFTKRRSLKISPRKPENASRGERLINQSGIGLVRLDEQGRPSEISQLCNNHELVRFLPSKKHRMMSE</sequence>
<dbReference type="EMBL" id="CYHG01000010">
    <property type="protein sequence ID" value="CUB05400.1"/>
    <property type="molecule type" value="Genomic_DNA"/>
</dbReference>
<dbReference type="AlphaFoldDB" id="A0A0K6IQK7"/>
<dbReference type="Gene3D" id="3.60.21.70">
    <property type="entry name" value="PhoD-like phosphatase"/>
    <property type="match status" value="1"/>
</dbReference>
<dbReference type="PANTHER" id="PTHR37031:SF2">
    <property type="entry name" value="PHOD-LIKE PHOSPHATASE METALLOPHOSPHATASE DOMAIN-CONTAINING PROTEIN"/>
    <property type="match status" value="1"/>
</dbReference>
<dbReference type="OrthoDB" id="9795624at2"/>
<name>A0A0K6IQK7_9GAMM</name>
<organism evidence="1 2">
    <name type="scientific">Marinomonas fungiae</name>
    <dbReference type="NCBI Taxonomy" id="1137284"/>
    <lineage>
        <taxon>Bacteria</taxon>
        <taxon>Pseudomonadati</taxon>
        <taxon>Pseudomonadota</taxon>
        <taxon>Gammaproteobacteria</taxon>
        <taxon>Oceanospirillales</taxon>
        <taxon>Oceanospirillaceae</taxon>
        <taxon>Marinomonas</taxon>
    </lineage>
</organism>
<dbReference type="InterPro" id="IPR038607">
    <property type="entry name" value="PhoD-like_sf"/>
</dbReference>
<protein>
    <recommendedName>
        <fullName evidence="3">PhoD-like phosphatase</fullName>
    </recommendedName>
</protein>
<dbReference type="SUPFAM" id="SSF56300">
    <property type="entry name" value="Metallo-dependent phosphatases"/>
    <property type="match status" value="1"/>
</dbReference>
<dbReference type="Proteomes" id="UP000182769">
    <property type="component" value="Unassembled WGS sequence"/>
</dbReference>
<keyword evidence="2" id="KW-1185">Reference proteome</keyword>
<dbReference type="PANTHER" id="PTHR37031">
    <property type="entry name" value="METALLOPHOSPHATASE BINDING DOMAIN PROTEIN"/>
    <property type="match status" value="1"/>
</dbReference>